<organism evidence="2 3">
    <name type="scientific">Lichenibacterium ramalinae</name>
    <dbReference type="NCBI Taxonomy" id="2316527"/>
    <lineage>
        <taxon>Bacteria</taxon>
        <taxon>Pseudomonadati</taxon>
        <taxon>Pseudomonadota</taxon>
        <taxon>Alphaproteobacteria</taxon>
        <taxon>Hyphomicrobiales</taxon>
        <taxon>Lichenihabitantaceae</taxon>
        <taxon>Lichenibacterium</taxon>
    </lineage>
</organism>
<evidence type="ECO:0000313" key="3">
    <source>
        <dbReference type="Proteomes" id="UP000289411"/>
    </source>
</evidence>
<dbReference type="PROSITE" id="PS51459">
    <property type="entry name" value="FIDO"/>
    <property type="match status" value="1"/>
</dbReference>
<dbReference type="InterPro" id="IPR036597">
    <property type="entry name" value="Fido-like_dom_sf"/>
</dbReference>
<dbReference type="NCBIfam" id="TIGR01550">
    <property type="entry name" value="DOC_P1"/>
    <property type="match status" value="1"/>
</dbReference>
<dbReference type="SUPFAM" id="SSF140931">
    <property type="entry name" value="Fic-like"/>
    <property type="match status" value="1"/>
</dbReference>
<gene>
    <name evidence="2" type="ORF">D3272_16840</name>
</gene>
<dbReference type="Pfam" id="PF02661">
    <property type="entry name" value="Fic"/>
    <property type="match status" value="1"/>
</dbReference>
<dbReference type="InterPro" id="IPR003812">
    <property type="entry name" value="Fido"/>
</dbReference>
<evidence type="ECO:0000313" key="2">
    <source>
        <dbReference type="EMBL" id="RYB03507.1"/>
    </source>
</evidence>
<dbReference type="PANTHER" id="PTHR39426">
    <property type="entry name" value="HOMOLOGY TO DEATH-ON-CURING PROTEIN OF PHAGE P1"/>
    <property type="match status" value="1"/>
</dbReference>
<dbReference type="InterPro" id="IPR053737">
    <property type="entry name" value="Type_II_TA_Toxin"/>
</dbReference>
<dbReference type="OrthoDB" id="9802752at2"/>
<accession>A0A4Q2RCJ7</accession>
<dbReference type="GO" id="GO:0016301">
    <property type="term" value="F:kinase activity"/>
    <property type="evidence" value="ECO:0007669"/>
    <property type="project" value="InterPro"/>
</dbReference>
<dbReference type="PANTHER" id="PTHR39426:SF1">
    <property type="entry name" value="HOMOLOGY TO DEATH-ON-CURING PROTEIN OF PHAGE P1"/>
    <property type="match status" value="1"/>
</dbReference>
<sequence length="115" mass="12139">MHARLLAEHGGPPGIRDEGALDSALARPLNIAAYGRPDLADLAAAYGFGLACNHAFVDGNKRISFVACVTFLRLNGSDIPIDDIGNVETWIALASGALSEPGLAAWLRSRMHSID</sequence>
<dbReference type="Proteomes" id="UP000289411">
    <property type="component" value="Unassembled WGS sequence"/>
</dbReference>
<dbReference type="EMBL" id="QYBC01000014">
    <property type="protein sequence ID" value="RYB03507.1"/>
    <property type="molecule type" value="Genomic_DNA"/>
</dbReference>
<proteinExistence type="predicted"/>
<dbReference type="InterPro" id="IPR006440">
    <property type="entry name" value="Doc"/>
</dbReference>
<reference evidence="2 3" key="1">
    <citation type="submission" date="2018-09" db="EMBL/GenBank/DDBJ databases">
        <authorList>
            <person name="Grouzdev D.S."/>
            <person name="Krutkina M.S."/>
        </authorList>
    </citation>
    <scope>NUCLEOTIDE SEQUENCE [LARGE SCALE GENOMIC DNA]</scope>
    <source>
        <strain evidence="2 3">RmlP001</strain>
    </source>
</reference>
<dbReference type="AlphaFoldDB" id="A0A4Q2RCJ7"/>
<name>A0A4Q2RCJ7_9HYPH</name>
<dbReference type="Gene3D" id="1.20.120.1870">
    <property type="entry name" value="Fic/DOC protein, Fido domain"/>
    <property type="match status" value="1"/>
</dbReference>
<protein>
    <submittedName>
        <fullName evidence="2">Type II toxin-antitoxin system death-on-curing family toxin</fullName>
    </submittedName>
</protein>
<feature type="domain" description="Fido" evidence="1">
    <location>
        <begin position="1"/>
        <end position="109"/>
    </location>
</feature>
<keyword evidence="3" id="KW-1185">Reference proteome</keyword>
<comment type="caution">
    <text evidence="2">The sequence shown here is derived from an EMBL/GenBank/DDBJ whole genome shotgun (WGS) entry which is preliminary data.</text>
</comment>
<reference evidence="2 3" key="2">
    <citation type="submission" date="2019-02" db="EMBL/GenBank/DDBJ databases">
        <title>'Lichenibacterium ramalinii' gen. nov. sp. nov., 'Lichenibacterium minor' gen. nov. sp. nov.</title>
        <authorList>
            <person name="Pankratov T."/>
        </authorList>
    </citation>
    <scope>NUCLEOTIDE SEQUENCE [LARGE SCALE GENOMIC DNA]</scope>
    <source>
        <strain evidence="2 3">RmlP001</strain>
    </source>
</reference>
<dbReference type="PIRSF" id="PIRSF018297">
    <property type="entry name" value="Doc"/>
    <property type="match status" value="1"/>
</dbReference>
<evidence type="ECO:0000259" key="1">
    <source>
        <dbReference type="PROSITE" id="PS51459"/>
    </source>
</evidence>